<gene>
    <name evidence="3 5" type="primary">viaA</name>
    <name evidence="5" type="ORF">E0L21_21170</name>
</gene>
<keyword evidence="2 3" id="KW-0143">Chaperone</keyword>
<evidence type="ECO:0000259" key="4">
    <source>
        <dbReference type="SMART" id="SM00327"/>
    </source>
</evidence>
<evidence type="ECO:0000256" key="3">
    <source>
        <dbReference type="HAMAP-Rule" id="MF_01626"/>
    </source>
</evidence>
<dbReference type="CDD" id="cd01462">
    <property type="entry name" value="VWA_YIEM_type"/>
    <property type="match status" value="1"/>
</dbReference>
<evidence type="ECO:0000313" key="5">
    <source>
        <dbReference type="EMBL" id="TCB99311.1"/>
    </source>
</evidence>
<comment type="subcellular location">
    <subcellularLocation>
        <location evidence="3">Cytoplasm</location>
    </subcellularLocation>
</comment>
<evidence type="ECO:0000256" key="1">
    <source>
        <dbReference type="ARBA" id="ARBA00022490"/>
    </source>
</evidence>
<name>A0A4R0GUB4_9ENTR</name>
<keyword evidence="6" id="KW-1185">Reference proteome</keyword>
<dbReference type="SMART" id="SM00327">
    <property type="entry name" value="VWA"/>
    <property type="match status" value="1"/>
</dbReference>
<reference evidence="5 6" key="1">
    <citation type="submission" date="2019-02" db="EMBL/GenBank/DDBJ databases">
        <title>The draft genome of Kosakonia quasisacchari strain WCHKQ120001.</title>
        <authorList>
            <person name="Wang C."/>
            <person name="Feng Y."/>
            <person name="Zong Z."/>
        </authorList>
    </citation>
    <scope>NUCLEOTIDE SEQUENCE [LARGE SCALE GENOMIC DNA]</scope>
    <source>
        <strain evidence="5 6">WCHKQ120001</strain>
    </source>
</reference>
<dbReference type="NCBIfam" id="NF008230">
    <property type="entry name" value="PRK10997.1"/>
    <property type="match status" value="1"/>
</dbReference>
<comment type="function">
    <text evidence="3">Component of the RavA-ViaA chaperone complex, which may act on the membrane to optimize the function of some of the respiratory chains. ViaA stimulates the ATPase activity of RavA.</text>
</comment>
<comment type="subunit">
    <text evidence="3">Homodimer. Interacts with RavA.</text>
</comment>
<dbReference type="AlphaFoldDB" id="A0A4R0GUB4"/>
<dbReference type="InterPro" id="IPR002035">
    <property type="entry name" value="VWF_A"/>
</dbReference>
<organism evidence="5 6">
    <name type="scientific">Kosakonia quasisacchari</name>
    <dbReference type="NCBI Taxonomy" id="2529380"/>
    <lineage>
        <taxon>Bacteria</taxon>
        <taxon>Pseudomonadati</taxon>
        <taxon>Pseudomonadota</taxon>
        <taxon>Gammaproteobacteria</taxon>
        <taxon>Enterobacterales</taxon>
        <taxon>Enterobacteriaceae</taxon>
        <taxon>Kosakonia</taxon>
    </lineage>
</organism>
<evidence type="ECO:0000256" key="2">
    <source>
        <dbReference type="ARBA" id="ARBA00023186"/>
    </source>
</evidence>
<dbReference type="GO" id="GO:0005829">
    <property type="term" value="C:cytosol"/>
    <property type="evidence" value="ECO:0007669"/>
    <property type="project" value="TreeGrafter"/>
</dbReference>
<accession>A0A4R0GUB4</accession>
<dbReference type="EMBL" id="SJOP01000025">
    <property type="protein sequence ID" value="TCB99311.1"/>
    <property type="molecule type" value="Genomic_DNA"/>
</dbReference>
<feature type="domain" description="VWFA" evidence="4">
    <location>
        <begin position="319"/>
        <end position="483"/>
    </location>
</feature>
<dbReference type="HAMAP" id="MF_01626">
    <property type="entry name" value="ViaA"/>
    <property type="match status" value="1"/>
</dbReference>
<dbReference type="OrthoDB" id="387240at2"/>
<proteinExistence type="inferred from homology"/>
<dbReference type="PANTHER" id="PTHR36846">
    <property type="entry name" value="PROTEIN VIAA"/>
    <property type="match status" value="1"/>
</dbReference>
<dbReference type="PANTHER" id="PTHR36846:SF1">
    <property type="entry name" value="PROTEIN VIAA"/>
    <property type="match status" value="1"/>
</dbReference>
<evidence type="ECO:0000313" key="6">
    <source>
        <dbReference type="Proteomes" id="UP000291793"/>
    </source>
</evidence>
<dbReference type="Pfam" id="PF05762">
    <property type="entry name" value="VWA_CoxE"/>
    <property type="match status" value="1"/>
</dbReference>
<dbReference type="InterPro" id="IPR036465">
    <property type="entry name" value="vWFA_dom_sf"/>
</dbReference>
<dbReference type="SUPFAM" id="SSF53300">
    <property type="entry name" value="vWA-like"/>
    <property type="match status" value="1"/>
</dbReference>
<comment type="caution">
    <text evidence="5">The sequence shown here is derived from an EMBL/GenBank/DDBJ whole genome shotgun (WGS) entry which is preliminary data.</text>
</comment>
<dbReference type="InterPro" id="IPR023481">
    <property type="entry name" value="Uncharacterised_ViaA"/>
</dbReference>
<sequence>MLTLETLNVMLTISEEALVEELIVLLLASPQLALFFEKFPKLKHAITEDVPRWREALKKHLKEAEVPPELAQEVLSYQQNQLLSTSQFTVQLPQILGLLDKLRSPFATQARQMVVDNPVFTPALHTLFLQRWRLSLVVQTTAFNQQLLEEEREQLLSEVQERMTLSGQLEPVLIENENAAGRLWDMSAGQLKRADYQLIVKYGDFLKEQPELRQLAEQLGRSREAKSVPRKDAPMETFRTLVREPAIVPEQVDGLHQSDDILRLLPPELATLGITELEYEFYRRLVEKQLLTYRLHGDAWREKVTERPVIHQDFDEQPRGPFIVCVDTSGSMGGFNEQCAKAFCLALMRVALANKRRCFIMLFSSEVVRYELTSTLGLEQAIRFLSQRFRGGTDLASCFRAIIERMQGGEWYDADAVVISDFIAQRLPDDVVSKVKELQHIHQHRFHAVAMSSHGKPGIMRIFDHIWRFDTGMRSRLLRRWRR</sequence>
<dbReference type="Proteomes" id="UP000291793">
    <property type="component" value="Unassembled WGS sequence"/>
</dbReference>
<dbReference type="InterPro" id="IPR008912">
    <property type="entry name" value="Uncharacterised_CoxE"/>
</dbReference>
<comment type="similarity">
    <text evidence="3">Belongs to the ViaA family.</text>
</comment>
<dbReference type="Gene3D" id="3.40.50.410">
    <property type="entry name" value="von Willebrand factor, type A domain"/>
    <property type="match status" value="1"/>
</dbReference>
<dbReference type="RefSeq" id="WP_131412981.1">
    <property type="nucleotide sequence ID" value="NZ_SJOP01000025.1"/>
</dbReference>
<keyword evidence="1 3" id="KW-0963">Cytoplasm</keyword>
<protein>
    <recommendedName>
        <fullName evidence="3">Regulatory protein ViaA</fullName>
    </recommendedName>
    <alternativeName>
        <fullName evidence="3">VWA interacting with AAA+ ATPase</fullName>
    </alternativeName>
</protein>